<reference evidence="2" key="2">
    <citation type="submission" date="2020-05" db="UniProtKB">
        <authorList>
            <consortium name="EnsemblMetazoa"/>
        </authorList>
    </citation>
    <scope>IDENTIFICATION</scope>
</reference>
<accession>A0A084VB43</accession>
<evidence type="ECO:0000313" key="1">
    <source>
        <dbReference type="EMBL" id="KFB35187.1"/>
    </source>
</evidence>
<name>A0A084VB43_ANOSI</name>
<dbReference type="EMBL" id="ATLV01005275">
    <property type="status" value="NOT_ANNOTATED_CDS"/>
    <property type="molecule type" value="Genomic_DNA"/>
</dbReference>
<dbReference type="EnsemblMetazoa" id="ASIC001207-RA">
    <property type="protein sequence ID" value="ASIC001207-PA"/>
    <property type="gene ID" value="ASIC001207"/>
</dbReference>
<reference evidence="1 3" key="1">
    <citation type="journal article" date="2014" name="BMC Genomics">
        <title>Genome sequence of Anopheles sinensis provides insight into genetics basis of mosquito competence for malaria parasites.</title>
        <authorList>
            <person name="Zhou D."/>
            <person name="Zhang D."/>
            <person name="Ding G."/>
            <person name="Shi L."/>
            <person name="Hou Q."/>
            <person name="Ye Y."/>
            <person name="Xu Y."/>
            <person name="Zhou H."/>
            <person name="Xiong C."/>
            <person name="Li S."/>
            <person name="Yu J."/>
            <person name="Hong S."/>
            <person name="Yu X."/>
            <person name="Zou P."/>
            <person name="Chen C."/>
            <person name="Chang X."/>
            <person name="Wang W."/>
            <person name="Lv Y."/>
            <person name="Sun Y."/>
            <person name="Ma L."/>
            <person name="Shen B."/>
            <person name="Zhu C."/>
        </authorList>
    </citation>
    <scope>NUCLEOTIDE SEQUENCE [LARGE SCALE GENOMIC DNA]</scope>
</reference>
<dbReference type="VEuPathDB" id="VectorBase:ASIC001207"/>
<keyword evidence="1" id="KW-0456">Lyase</keyword>
<sequence length="67" mass="7266">MGHTAACGCVRLLLTTACSRQTIGRARHGTDHPLSALVERELNPAEAYDIARNHGLMRPRANTRGTV</sequence>
<protein>
    <submittedName>
        <fullName evidence="1 2">Citrate (Pro-3S)-lyase, beta subunit</fullName>
    </submittedName>
</protein>
<dbReference type="EMBL" id="KE524276">
    <property type="protein sequence ID" value="KFB35187.1"/>
    <property type="molecule type" value="Genomic_DNA"/>
</dbReference>
<keyword evidence="3" id="KW-1185">Reference proteome</keyword>
<organism evidence="1">
    <name type="scientific">Anopheles sinensis</name>
    <name type="common">Mosquito</name>
    <dbReference type="NCBI Taxonomy" id="74873"/>
    <lineage>
        <taxon>Eukaryota</taxon>
        <taxon>Metazoa</taxon>
        <taxon>Ecdysozoa</taxon>
        <taxon>Arthropoda</taxon>
        <taxon>Hexapoda</taxon>
        <taxon>Insecta</taxon>
        <taxon>Pterygota</taxon>
        <taxon>Neoptera</taxon>
        <taxon>Endopterygota</taxon>
        <taxon>Diptera</taxon>
        <taxon>Nematocera</taxon>
        <taxon>Culicoidea</taxon>
        <taxon>Culicidae</taxon>
        <taxon>Anophelinae</taxon>
        <taxon>Anopheles</taxon>
    </lineage>
</organism>
<dbReference type="Proteomes" id="UP000030765">
    <property type="component" value="Unassembled WGS sequence"/>
</dbReference>
<evidence type="ECO:0000313" key="2">
    <source>
        <dbReference type="EnsemblMetazoa" id="ASIC001207-PA"/>
    </source>
</evidence>
<dbReference type="GO" id="GO:0016829">
    <property type="term" value="F:lyase activity"/>
    <property type="evidence" value="ECO:0007669"/>
    <property type="project" value="UniProtKB-KW"/>
</dbReference>
<evidence type="ECO:0000313" key="3">
    <source>
        <dbReference type="Proteomes" id="UP000030765"/>
    </source>
</evidence>
<dbReference type="AlphaFoldDB" id="A0A084VB43"/>
<gene>
    <name evidence="1" type="ORF">ZHAS_00001207</name>
</gene>
<proteinExistence type="predicted"/>